<sequence length="275" mass="31615">MSLNTTQYTKQMEWEKARRAQNEMREKKKEIEIEKEMETFFKPTLATKSKKIRKKPQELSEQFAHAHHLRRFAKARDEKDRALAALYWSSPKSKEKKKDTVDDTSFHDDQISTDSTNNEALYAMFEEERRGWVREHAKLTSIIDLQQQELQNRGHRADQQIEKLTSRIEQIESSVSKELCAIRQLLADSLLPQQSCVVDRLNSMQLEFHQFKSSLFIASPPPSLESSLYNTSPSDALSPVETAASSSPPRPQPLTVQPHPEAAESWVSSCVVRDG</sequence>
<feature type="compositionally biased region" description="Polar residues" evidence="1">
    <location>
        <begin position="1"/>
        <end position="10"/>
    </location>
</feature>
<evidence type="ECO:0000256" key="1">
    <source>
        <dbReference type="SAM" id="MobiDB-lite"/>
    </source>
</evidence>
<organism evidence="2">
    <name type="scientific">Aureoumbra lagunensis</name>
    <dbReference type="NCBI Taxonomy" id="44058"/>
    <lineage>
        <taxon>Eukaryota</taxon>
        <taxon>Sar</taxon>
        <taxon>Stramenopiles</taxon>
        <taxon>Ochrophyta</taxon>
        <taxon>Pelagophyceae</taxon>
        <taxon>Pelagomonadales</taxon>
        <taxon>Aureoumbra</taxon>
    </lineage>
</organism>
<evidence type="ECO:0000313" key="2">
    <source>
        <dbReference type="EMBL" id="CAE0365415.1"/>
    </source>
</evidence>
<proteinExistence type="predicted"/>
<dbReference type="AlphaFoldDB" id="A0A7S3JUH2"/>
<feature type="region of interest" description="Disordered" evidence="1">
    <location>
        <begin position="1"/>
        <end position="21"/>
    </location>
</feature>
<accession>A0A7S3JUH2</accession>
<dbReference type="EMBL" id="HBIJ01008735">
    <property type="protein sequence ID" value="CAE0365415.1"/>
    <property type="molecule type" value="Transcribed_RNA"/>
</dbReference>
<protein>
    <submittedName>
        <fullName evidence="2">Uncharacterized protein</fullName>
    </submittedName>
</protein>
<gene>
    <name evidence="2" type="ORF">ALAG00032_LOCUS6158</name>
</gene>
<reference evidence="2" key="1">
    <citation type="submission" date="2021-01" db="EMBL/GenBank/DDBJ databases">
        <authorList>
            <person name="Corre E."/>
            <person name="Pelletier E."/>
            <person name="Niang G."/>
            <person name="Scheremetjew M."/>
            <person name="Finn R."/>
            <person name="Kale V."/>
            <person name="Holt S."/>
            <person name="Cochrane G."/>
            <person name="Meng A."/>
            <person name="Brown T."/>
            <person name="Cohen L."/>
        </authorList>
    </citation>
    <scope>NUCLEOTIDE SEQUENCE</scope>
    <source>
        <strain evidence="2">CCMP1510</strain>
    </source>
</reference>
<name>A0A7S3JUH2_9STRA</name>
<feature type="compositionally biased region" description="Basic and acidic residues" evidence="1">
    <location>
        <begin position="12"/>
        <end position="21"/>
    </location>
</feature>
<feature type="region of interest" description="Disordered" evidence="1">
    <location>
        <begin position="227"/>
        <end position="275"/>
    </location>
</feature>